<dbReference type="Pfam" id="PF00175">
    <property type="entry name" value="NAD_binding_1"/>
    <property type="match status" value="1"/>
</dbReference>
<dbReference type="InterPro" id="IPR017927">
    <property type="entry name" value="FAD-bd_FR_type"/>
</dbReference>
<dbReference type="GO" id="GO:0071949">
    <property type="term" value="F:FAD binding"/>
    <property type="evidence" value="ECO:0007669"/>
    <property type="project" value="TreeGrafter"/>
</dbReference>
<dbReference type="GO" id="GO:0046872">
    <property type="term" value="F:metal ion binding"/>
    <property type="evidence" value="ECO:0007669"/>
    <property type="project" value="UniProtKB-KW"/>
</dbReference>
<dbReference type="SUPFAM" id="SSF46458">
    <property type="entry name" value="Globin-like"/>
    <property type="match status" value="1"/>
</dbReference>
<comment type="catalytic activity">
    <reaction evidence="13">
        <text>2 nitric oxide + NADH + 2 O2 = 2 nitrate + NAD(+) + H(+)</text>
        <dbReference type="Rhea" id="RHEA:19469"/>
        <dbReference type="ChEBI" id="CHEBI:15378"/>
        <dbReference type="ChEBI" id="CHEBI:15379"/>
        <dbReference type="ChEBI" id="CHEBI:16480"/>
        <dbReference type="ChEBI" id="CHEBI:17632"/>
        <dbReference type="ChEBI" id="CHEBI:57540"/>
        <dbReference type="ChEBI" id="CHEBI:57945"/>
        <dbReference type="EC" id="1.14.12.17"/>
    </reaction>
</comment>
<dbReference type="Gene3D" id="2.40.30.10">
    <property type="entry name" value="Translation factors"/>
    <property type="match status" value="1"/>
</dbReference>
<keyword evidence="6" id="KW-0349">Heme</keyword>
<comment type="cofactor">
    <cofactor evidence="2">
        <name>FAD</name>
        <dbReference type="ChEBI" id="CHEBI:57692"/>
    </cofactor>
</comment>
<dbReference type="InterPro" id="IPR009050">
    <property type="entry name" value="Globin-like_sf"/>
</dbReference>
<dbReference type="AlphaFoldDB" id="A0A1E4RVH9"/>
<evidence type="ECO:0000256" key="8">
    <source>
        <dbReference type="ARBA" id="ARBA00022723"/>
    </source>
</evidence>
<evidence type="ECO:0000256" key="2">
    <source>
        <dbReference type="ARBA" id="ARBA00001974"/>
    </source>
</evidence>
<dbReference type="GO" id="GO:0020037">
    <property type="term" value="F:heme binding"/>
    <property type="evidence" value="ECO:0007669"/>
    <property type="project" value="InterPro"/>
</dbReference>
<gene>
    <name evidence="17" type="ORF">CYBJADRAFT_169638</name>
</gene>
<dbReference type="Gene3D" id="1.10.490.10">
    <property type="entry name" value="Globins"/>
    <property type="match status" value="1"/>
</dbReference>
<dbReference type="PANTHER" id="PTHR43396">
    <property type="entry name" value="FLAVOHEMOPROTEIN"/>
    <property type="match status" value="1"/>
</dbReference>
<evidence type="ECO:0000256" key="5">
    <source>
        <dbReference type="ARBA" id="ARBA00022575"/>
    </source>
</evidence>
<dbReference type="SUPFAM" id="SSF52343">
    <property type="entry name" value="Ferredoxin reductase-like, C-terminal NADP-linked domain"/>
    <property type="match status" value="1"/>
</dbReference>
<dbReference type="Proteomes" id="UP000094389">
    <property type="component" value="Unassembled WGS sequence"/>
</dbReference>
<name>A0A1E4RVH9_CYBJN</name>
<comment type="cofactor">
    <cofactor evidence="1">
        <name>heme b</name>
        <dbReference type="ChEBI" id="CHEBI:60344"/>
    </cofactor>
</comment>
<dbReference type="InterPro" id="IPR008333">
    <property type="entry name" value="Cbr1-like_FAD-bd_dom"/>
</dbReference>
<dbReference type="OrthoDB" id="436496at2759"/>
<keyword evidence="8" id="KW-0479">Metal-binding</keyword>
<dbReference type="PANTHER" id="PTHR43396:SF3">
    <property type="entry name" value="FLAVOHEMOPROTEIN"/>
    <property type="match status" value="1"/>
</dbReference>
<dbReference type="PROSITE" id="PS01033">
    <property type="entry name" value="GLOBIN"/>
    <property type="match status" value="1"/>
</dbReference>
<evidence type="ECO:0000256" key="7">
    <source>
        <dbReference type="ARBA" id="ARBA00022630"/>
    </source>
</evidence>
<keyword evidence="12" id="KW-0520">NAD</keyword>
<feature type="domain" description="Globin" evidence="15">
    <location>
        <begin position="1"/>
        <end position="108"/>
    </location>
</feature>
<dbReference type="GO" id="GO:0019825">
    <property type="term" value="F:oxygen binding"/>
    <property type="evidence" value="ECO:0007669"/>
    <property type="project" value="InterPro"/>
</dbReference>
<keyword evidence="18" id="KW-1185">Reference proteome</keyword>
<feature type="domain" description="FAD-binding FR-type" evidence="16">
    <location>
        <begin position="122"/>
        <end position="226"/>
    </location>
</feature>
<evidence type="ECO:0000256" key="9">
    <source>
        <dbReference type="ARBA" id="ARBA00022827"/>
    </source>
</evidence>
<protein>
    <recommendedName>
        <fullName evidence="4">nitric oxide dioxygenase</fullName>
        <ecNumber evidence="4">1.14.12.17</ecNumber>
    </recommendedName>
</protein>
<dbReference type="InterPro" id="IPR000971">
    <property type="entry name" value="Globin"/>
</dbReference>
<dbReference type="EC" id="1.14.12.17" evidence="4"/>
<evidence type="ECO:0000313" key="17">
    <source>
        <dbReference type="EMBL" id="ODV71246.1"/>
    </source>
</evidence>
<dbReference type="InterPro" id="IPR017938">
    <property type="entry name" value="Riboflavin_synthase-like_b-brl"/>
</dbReference>
<dbReference type="OMA" id="YIHGARH"/>
<dbReference type="PRINTS" id="PR00409">
    <property type="entry name" value="PHDIOXRDTASE"/>
</dbReference>
<dbReference type="GeneID" id="30990273"/>
<keyword evidence="9" id="KW-0274">FAD</keyword>
<dbReference type="InterPro" id="IPR001433">
    <property type="entry name" value="OxRdtase_FAD/NAD-bd"/>
</dbReference>
<evidence type="ECO:0000256" key="10">
    <source>
        <dbReference type="ARBA" id="ARBA00022857"/>
    </source>
</evidence>
<evidence type="ECO:0000256" key="3">
    <source>
        <dbReference type="ARBA" id="ARBA00006401"/>
    </source>
</evidence>
<dbReference type="Gene3D" id="3.40.50.80">
    <property type="entry name" value="Nucleotide-binding domain of ferredoxin-NADP reductase (FNR) module"/>
    <property type="match status" value="1"/>
</dbReference>
<evidence type="ECO:0000313" key="18">
    <source>
        <dbReference type="Proteomes" id="UP000094389"/>
    </source>
</evidence>
<comment type="similarity">
    <text evidence="3">In the C-terminal section; belongs to the flavoprotein pyridine nucleotide cytochrome reductase family.</text>
</comment>
<keyword evidence="5" id="KW-0216">Detoxification</keyword>
<evidence type="ECO:0000256" key="4">
    <source>
        <dbReference type="ARBA" id="ARBA00012229"/>
    </source>
</evidence>
<evidence type="ECO:0000256" key="14">
    <source>
        <dbReference type="ARBA" id="ARBA00049433"/>
    </source>
</evidence>
<dbReference type="RefSeq" id="XP_020068285.1">
    <property type="nucleotide sequence ID" value="XM_020215877.1"/>
</dbReference>
<evidence type="ECO:0000259" key="16">
    <source>
        <dbReference type="PROSITE" id="PS51384"/>
    </source>
</evidence>
<evidence type="ECO:0000256" key="13">
    <source>
        <dbReference type="ARBA" id="ARBA00048649"/>
    </source>
</evidence>
<dbReference type="SUPFAM" id="SSF63380">
    <property type="entry name" value="Riboflavin synthase domain-like"/>
    <property type="match status" value="1"/>
</dbReference>
<keyword evidence="11" id="KW-0408">Iron</keyword>
<reference evidence="17 18" key="1">
    <citation type="journal article" date="2016" name="Proc. Natl. Acad. Sci. U.S.A.">
        <title>Comparative genomics of biotechnologically important yeasts.</title>
        <authorList>
            <person name="Riley R."/>
            <person name="Haridas S."/>
            <person name="Wolfe K.H."/>
            <person name="Lopes M.R."/>
            <person name="Hittinger C.T."/>
            <person name="Goeker M."/>
            <person name="Salamov A.A."/>
            <person name="Wisecaver J.H."/>
            <person name="Long T.M."/>
            <person name="Calvey C.H."/>
            <person name="Aerts A.L."/>
            <person name="Barry K.W."/>
            <person name="Choi C."/>
            <person name="Clum A."/>
            <person name="Coughlan A.Y."/>
            <person name="Deshpande S."/>
            <person name="Douglass A.P."/>
            <person name="Hanson S.J."/>
            <person name="Klenk H.-P."/>
            <person name="LaButti K.M."/>
            <person name="Lapidus A."/>
            <person name="Lindquist E.A."/>
            <person name="Lipzen A.M."/>
            <person name="Meier-Kolthoff J.P."/>
            <person name="Ohm R.A."/>
            <person name="Otillar R.P."/>
            <person name="Pangilinan J.L."/>
            <person name="Peng Y."/>
            <person name="Rokas A."/>
            <person name="Rosa C.A."/>
            <person name="Scheuner C."/>
            <person name="Sibirny A.A."/>
            <person name="Slot J.C."/>
            <person name="Stielow J.B."/>
            <person name="Sun H."/>
            <person name="Kurtzman C.P."/>
            <person name="Blackwell M."/>
            <person name="Grigoriev I.V."/>
            <person name="Jeffries T.W."/>
        </authorList>
    </citation>
    <scope>NUCLEOTIDE SEQUENCE [LARGE SCALE GENOMIC DNA]</scope>
    <source>
        <strain evidence="18">ATCC 18201 / CBS 1600 / BCRC 20928 / JCM 3617 / NBRC 0987 / NRRL Y-1542</strain>
    </source>
</reference>
<proteinExistence type="inferred from homology"/>
<evidence type="ECO:0000256" key="11">
    <source>
        <dbReference type="ARBA" id="ARBA00023004"/>
    </source>
</evidence>
<evidence type="ECO:0000259" key="15">
    <source>
        <dbReference type="PROSITE" id="PS01033"/>
    </source>
</evidence>
<evidence type="ECO:0000256" key="1">
    <source>
        <dbReference type="ARBA" id="ARBA00001970"/>
    </source>
</evidence>
<dbReference type="STRING" id="983966.A0A1E4RVH9"/>
<dbReference type="GO" id="GO:0046210">
    <property type="term" value="P:nitric oxide catabolic process"/>
    <property type="evidence" value="ECO:0007669"/>
    <property type="project" value="TreeGrafter"/>
</dbReference>
<organism evidence="17 18">
    <name type="scientific">Cyberlindnera jadinii (strain ATCC 18201 / CBS 1600 / BCRC 20928 / JCM 3617 / NBRC 0987 / NRRL Y-1542)</name>
    <name type="common">Torula yeast</name>
    <name type="synonym">Candida utilis</name>
    <dbReference type="NCBI Taxonomy" id="983966"/>
    <lineage>
        <taxon>Eukaryota</taxon>
        <taxon>Fungi</taxon>
        <taxon>Dikarya</taxon>
        <taxon>Ascomycota</taxon>
        <taxon>Saccharomycotina</taxon>
        <taxon>Saccharomycetes</taxon>
        <taxon>Phaffomycetales</taxon>
        <taxon>Phaffomycetaceae</taxon>
        <taxon>Cyberlindnera</taxon>
    </lineage>
</organism>
<sequence length="365" mass="41355">MFSTHPEVKDYFNLAHQGPNGAQPRILAYSLLQYAKNIDDLTPLTAFVKGIVEKHVGLQVFPAQYDIVGSCLLTTLKKMVGEGATPEFMEAWKDAYYQLANLLIKLEADRYAEVEGTANGWKGWKPAKIVKIEQESDSVKSFHLQFDDGKYVTPQPGQYVTVKTQIGDDIETREYSISSEFTDEYKEYRISVKRLENGKASNFIHDNLSVGDYLPITVPYGILKPAEVKETAPITFFVGGIGVTPTVSLIEYYLKQGNKVTLHYSNRNDHERVFAPIFEKLLKNDNFKLYEYVTDSKLPATTDAKHTIAHHRITEDILNQLTLSPDEHYFVLGPVTYMEVVTGFLTLSKVDNERVHCEQFGPTHV</sequence>
<comment type="catalytic activity">
    <reaction evidence="14">
        <text>2 nitric oxide + NADPH + 2 O2 = 2 nitrate + NADP(+) + H(+)</text>
        <dbReference type="Rhea" id="RHEA:19465"/>
        <dbReference type="ChEBI" id="CHEBI:15378"/>
        <dbReference type="ChEBI" id="CHEBI:15379"/>
        <dbReference type="ChEBI" id="CHEBI:16480"/>
        <dbReference type="ChEBI" id="CHEBI:17632"/>
        <dbReference type="ChEBI" id="CHEBI:57783"/>
        <dbReference type="ChEBI" id="CHEBI:58349"/>
        <dbReference type="EC" id="1.14.12.17"/>
    </reaction>
</comment>
<dbReference type="GO" id="GO:0008941">
    <property type="term" value="F:nitric oxide dioxygenase NAD(P)H activity"/>
    <property type="evidence" value="ECO:0007669"/>
    <property type="project" value="UniProtKB-EC"/>
</dbReference>
<dbReference type="GO" id="GO:0071500">
    <property type="term" value="P:cellular response to nitrosative stress"/>
    <property type="evidence" value="ECO:0007669"/>
    <property type="project" value="TreeGrafter"/>
</dbReference>
<dbReference type="GO" id="GO:0009636">
    <property type="term" value="P:response to toxic substance"/>
    <property type="evidence" value="ECO:0007669"/>
    <property type="project" value="UniProtKB-KW"/>
</dbReference>
<dbReference type="InterPro" id="IPR012292">
    <property type="entry name" value="Globin/Proto"/>
</dbReference>
<evidence type="ECO:0000256" key="12">
    <source>
        <dbReference type="ARBA" id="ARBA00023027"/>
    </source>
</evidence>
<keyword evidence="7" id="KW-0285">Flavoprotein</keyword>
<evidence type="ECO:0000256" key="6">
    <source>
        <dbReference type="ARBA" id="ARBA00022617"/>
    </source>
</evidence>
<dbReference type="Pfam" id="PF00042">
    <property type="entry name" value="Globin"/>
    <property type="match status" value="1"/>
</dbReference>
<keyword evidence="10" id="KW-0521">NADP</keyword>
<dbReference type="Pfam" id="PF00970">
    <property type="entry name" value="FAD_binding_6"/>
    <property type="match status" value="1"/>
</dbReference>
<dbReference type="EMBL" id="KV453943">
    <property type="protein sequence ID" value="ODV71246.1"/>
    <property type="molecule type" value="Genomic_DNA"/>
</dbReference>
<dbReference type="InterPro" id="IPR039261">
    <property type="entry name" value="FNR_nucleotide-bd"/>
</dbReference>
<dbReference type="PROSITE" id="PS51384">
    <property type="entry name" value="FAD_FR"/>
    <property type="match status" value="1"/>
</dbReference>
<accession>A0A1E4RVH9</accession>